<dbReference type="PRINTS" id="PR00368">
    <property type="entry name" value="FADPNR"/>
</dbReference>
<dbReference type="InterPro" id="IPR036188">
    <property type="entry name" value="FAD/NAD-bd_sf"/>
</dbReference>
<proteinExistence type="inferred from homology"/>
<dbReference type="GO" id="GO:0033543">
    <property type="term" value="P:fatty acid beta-oxidation, unsaturated, even number, reductase/isomerase pathway"/>
    <property type="evidence" value="ECO:0007669"/>
    <property type="project" value="TreeGrafter"/>
</dbReference>
<dbReference type="EMBL" id="JAANCM010000003">
    <property type="protein sequence ID" value="NHT75614.1"/>
    <property type="molecule type" value="Genomic_DNA"/>
</dbReference>
<evidence type="ECO:0000256" key="3">
    <source>
        <dbReference type="ARBA" id="ARBA00011048"/>
    </source>
</evidence>
<evidence type="ECO:0000256" key="5">
    <source>
        <dbReference type="ARBA" id="ARBA00022643"/>
    </source>
</evidence>
<dbReference type="PANTHER" id="PTHR42917">
    <property type="entry name" value="2,4-DIENOYL-COA REDUCTASE"/>
    <property type="match status" value="1"/>
</dbReference>
<evidence type="ECO:0000256" key="6">
    <source>
        <dbReference type="ARBA" id="ARBA00022723"/>
    </source>
</evidence>
<dbReference type="Gene3D" id="3.50.50.60">
    <property type="entry name" value="FAD/NAD(P)-binding domain"/>
    <property type="match status" value="1"/>
</dbReference>
<dbReference type="Pfam" id="PF13450">
    <property type="entry name" value="NAD_binding_8"/>
    <property type="match status" value="1"/>
</dbReference>
<evidence type="ECO:0000313" key="12">
    <source>
        <dbReference type="Proteomes" id="UP001155840"/>
    </source>
</evidence>
<dbReference type="Gene3D" id="3.40.50.720">
    <property type="entry name" value="NAD(P)-binding Rossmann-like Domain"/>
    <property type="match status" value="1"/>
</dbReference>
<dbReference type="AlphaFoldDB" id="A0AA43ZDK3"/>
<dbReference type="CDD" id="cd04734">
    <property type="entry name" value="OYE_like_3_FMN"/>
    <property type="match status" value="1"/>
</dbReference>
<dbReference type="GO" id="GO:0051536">
    <property type="term" value="F:iron-sulfur cluster binding"/>
    <property type="evidence" value="ECO:0007669"/>
    <property type="project" value="UniProtKB-KW"/>
</dbReference>
<protein>
    <submittedName>
        <fullName evidence="11">NADH:flavin oxidoreductase</fullName>
    </submittedName>
</protein>
<comment type="cofactor">
    <cofactor evidence="1">
        <name>FMN</name>
        <dbReference type="ChEBI" id="CHEBI:58210"/>
    </cofactor>
</comment>
<dbReference type="GO" id="GO:0008670">
    <property type="term" value="F:2,4-dienoyl-CoA reductase (NADPH) activity"/>
    <property type="evidence" value="ECO:0007669"/>
    <property type="project" value="TreeGrafter"/>
</dbReference>
<dbReference type="RefSeq" id="WP_110802300.1">
    <property type="nucleotide sequence ID" value="NZ_JAANCM010000003.1"/>
</dbReference>
<dbReference type="GO" id="GO:0046872">
    <property type="term" value="F:metal ion binding"/>
    <property type="evidence" value="ECO:0007669"/>
    <property type="project" value="UniProtKB-KW"/>
</dbReference>
<dbReference type="Pfam" id="PF00724">
    <property type="entry name" value="Oxidored_FMN"/>
    <property type="match status" value="1"/>
</dbReference>
<dbReference type="InterPro" id="IPR051793">
    <property type="entry name" value="NADH:flavin_oxidoreductase"/>
</dbReference>
<dbReference type="Proteomes" id="UP001155840">
    <property type="component" value="Unassembled WGS sequence"/>
</dbReference>
<evidence type="ECO:0000313" key="11">
    <source>
        <dbReference type="EMBL" id="NHT75614.1"/>
    </source>
</evidence>
<dbReference type="SUPFAM" id="SSF51905">
    <property type="entry name" value="FAD/NAD(P)-binding domain"/>
    <property type="match status" value="1"/>
</dbReference>
<gene>
    <name evidence="11" type="ORF">G8E10_07615</name>
</gene>
<keyword evidence="5" id="KW-0288">FMN</keyword>
<evidence type="ECO:0000259" key="10">
    <source>
        <dbReference type="Pfam" id="PF00724"/>
    </source>
</evidence>
<keyword evidence="6" id="KW-0479">Metal-binding</keyword>
<accession>A0AA43ZDK3</accession>
<keyword evidence="12" id="KW-1185">Reference proteome</keyword>
<keyword evidence="9" id="KW-0411">Iron-sulfur</keyword>
<dbReference type="InterPro" id="IPR001155">
    <property type="entry name" value="OxRdtase_FMN_N"/>
</dbReference>
<dbReference type="PRINTS" id="PR00411">
    <property type="entry name" value="PNDRDTASEI"/>
</dbReference>
<evidence type="ECO:0000256" key="1">
    <source>
        <dbReference type="ARBA" id="ARBA00001917"/>
    </source>
</evidence>
<keyword evidence="7" id="KW-0560">Oxidoreductase</keyword>
<keyword evidence="8" id="KW-0408">Iron</keyword>
<comment type="cofactor">
    <cofactor evidence="2">
        <name>[4Fe-4S] cluster</name>
        <dbReference type="ChEBI" id="CHEBI:49883"/>
    </cofactor>
</comment>
<evidence type="ECO:0000256" key="4">
    <source>
        <dbReference type="ARBA" id="ARBA00022630"/>
    </source>
</evidence>
<reference evidence="11" key="1">
    <citation type="submission" date="2020-03" db="EMBL/GenBank/DDBJ databases">
        <title>Ferranicluibacter endophyticum gen. nov., sp. nov., a new genus isolated from Rubus ulmifolius Schott. stem.</title>
        <authorList>
            <person name="Roca-Couso R."/>
            <person name="Flores-Felix J.D."/>
            <person name="Igual J.M."/>
            <person name="Rivas R."/>
        </authorList>
    </citation>
    <scope>NUCLEOTIDE SEQUENCE</scope>
    <source>
        <strain evidence="11">CRRU44</strain>
    </source>
</reference>
<dbReference type="InterPro" id="IPR013785">
    <property type="entry name" value="Aldolase_TIM"/>
</dbReference>
<dbReference type="PANTHER" id="PTHR42917:SF2">
    <property type="entry name" value="2,4-DIENOYL-COA REDUCTASE [(2E)-ENOYL-COA-PRODUCING]"/>
    <property type="match status" value="1"/>
</dbReference>
<dbReference type="Gene3D" id="3.20.20.70">
    <property type="entry name" value="Aldolase class I"/>
    <property type="match status" value="1"/>
</dbReference>
<evidence type="ECO:0000256" key="9">
    <source>
        <dbReference type="ARBA" id="ARBA00023014"/>
    </source>
</evidence>
<comment type="caution">
    <text evidence="11">The sequence shown here is derived from an EMBL/GenBank/DDBJ whole genome shotgun (WGS) entry which is preliminary data.</text>
</comment>
<evidence type="ECO:0000256" key="8">
    <source>
        <dbReference type="ARBA" id="ARBA00023004"/>
    </source>
</evidence>
<dbReference type="SUPFAM" id="SSF51395">
    <property type="entry name" value="FMN-linked oxidoreductases"/>
    <property type="match status" value="1"/>
</dbReference>
<keyword evidence="4" id="KW-0285">Flavoprotein</keyword>
<organism evidence="11 12">
    <name type="scientific">Ferranicluibacter rubi</name>
    <dbReference type="NCBI Taxonomy" id="2715133"/>
    <lineage>
        <taxon>Bacteria</taxon>
        <taxon>Pseudomonadati</taxon>
        <taxon>Pseudomonadota</taxon>
        <taxon>Alphaproteobacteria</taxon>
        <taxon>Hyphomicrobiales</taxon>
        <taxon>Rhizobiaceae</taxon>
        <taxon>Ferranicluibacter</taxon>
    </lineage>
</organism>
<name>A0AA43ZDK3_9HYPH</name>
<dbReference type="GO" id="GO:0010181">
    <property type="term" value="F:FMN binding"/>
    <property type="evidence" value="ECO:0007669"/>
    <property type="project" value="InterPro"/>
</dbReference>
<evidence type="ECO:0000256" key="7">
    <source>
        <dbReference type="ARBA" id="ARBA00023002"/>
    </source>
</evidence>
<sequence length="683" mass="74542">MSSDPLLQPYRLKHLTLRNRIIVTSHEPAYPEDGMPKARYRAYTVERAKGGVALTMTAGSAAVSKDSPPVFNNLLAYKDEIVPYIREMTDAVHEEGAAIMIQLTHLGRRTRWDKGDWLPVIAPSHQREAAHRAFPKKLEDWDIARVIADFADAAERMKAGGMDGVELEAYGHLIDQFTSPVTNELDGPYGGASLDNRLRFCLDVFRAMRARVGDDFILGVRYTADECLPGGTGQAEGLEISRRLRDSGLIDYLNVIRGHIDTDPGLTDVIPIQGMANSPHLDFAGQIRAATNFPTFHAAKIPDVATARHAIASGKVDMVGMTRAHMTDPHIVRKIIEKREEDIRPCVGANYCLDRIYQGGMAFCIHNAATGREETMPHAIPKAETKRRIVIVGAGPAGLEAARVSAERGHSVVVFEAANHAGGQIRLTAQSERRREMMSIIDWRMGQCEKRGVTFHFNSWADADTIAAENPDVVIIATGGLPHTDVLSAGNDLVVSSWDIISGDVKPGTNVLLFDDAGDHAGLQAAEIIAKSGAKVEIMTPDRAFAPEVMAMNLVPYMRSLQALDATFTVTYRLQSAERRGNEIVAHVGSDYGGDLSCGAKERTVDQIVVNHGTIPLDDLYFDLRPASTNLGEVAYDALIAGIPQTVTRNPSGTYQLFRIGDAVAARNTHAAIYDALRLAKDL</sequence>
<evidence type="ECO:0000256" key="2">
    <source>
        <dbReference type="ARBA" id="ARBA00001966"/>
    </source>
</evidence>
<comment type="similarity">
    <text evidence="3">In the N-terminal section; belongs to the NADH:flavin oxidoreductase/NADH oxidase family.</text>
</comment>
<feature type="domain" description="NADH:flavin oxidoreductase/NADH oxidase N-terminal" evidence="10">
    <location>
        <begin position="6"/>
        <end position="341"/>
    </location>
</feature>